<reference evidence="1 2" key="1">
    <citation type="journal article" date="2010" name="Science">
        <title>Genomic analysis of organismal complexity in the multicellular green alga Volvox carteri.</title>
        <authorList>
            <person name="Prochnik S.E."/>
            <person name="Umen J."/>
            <person name="Nedelcu A.M."/>
            <person name="Hallmann A."/>
            <person name="Miller S.M."/>
            <person name="Nishii I."/>
            <person name="Ferris P."/>
            <person name="Kuo A."/>
            <person name="Mitros T."/>
            <person name="Fritz-Laylin L.K."/>
            <person name="Hellsten U."/>
            <person name="Chapman J."/>
            <person name="Simakov O."/>
            <person name="Rensing S.A."/>
            <person name="Terry A."/>
            <person name="Pangilinan J."/>
            <person name="Kapitonov V."/>
            <person name="Jurka J."/>
            <person name="Salamov A."/>
            <person name="Shapiro H."/>
            <person name="Schmutz J."/>
            <person name="Grimwood J."/>
            <person name="Lindquist E."/>
            <person name="Lucas S."/>
            <person name="Grigoriev I.V."/>
            <person name="Schmitt R."/>
            <person name="Kirk D."/>
            <person name="Rokhsar D.S."/>
        </authorList>
    </citation>
    <scope>NUCLEOTIDE SEQUENCE [LARGE SCALE GENOMIC DNA]</scope>
    <source>
        <strain evidence="2">f. Nagariensis / Eve</strain>
    </source>
</reference>
<dbReference type="KEGG" id="vcn:VOLCADRAFT_93264"/>
<accession>D8U1P1</accession>
<dbReference type="RefSeq" id="XP_002952528.1">
    <property type="nucleotide sequence ID" value="XM_002952482.1"/>
</dbReference>
<evidence type="ECO:0000313" key="1">
    <source>
        <dbReference type="EMBL" id="EFJ46375.1"/>
    </source>
</evidence>
<evidence type="ECO:0000313" key="2">
    <source>
        <dbReference type="Proteomes" id="UP000001058"/>
    </source>
</evidence>
<organism evidence="2">
    <name type="scientific">Volvox carteri f. nagariensis</name>
    <dbReference type="NCBI Taxonomy" id="3068"/>
    <lineage>
        <taxon>Eukaryota</taxon>
        <taxon>Viridiplantae</taxon>
        <taxon>Chlorophyta</taxon>
        <taxon>core chlorophytes</taxon>
        <taxon>Chlorophyceae</taxon>
        <taxon>CS clade</taxon>
        <taxon>Chlamydomonadales</taxon>
        <taxon>Volvocaceae</taxon>
        <taxon>Volvox</taxon>
    </lineage>
</organism>
<gene>
    <name evidence="1" type="ORF">VOLCADRAFT_93264</name>
</gene>
<dbReference type="AlphaFoldDB" id="D8U1P1"/>
<dbReference type="InParanoid" id="D8U1P1"/>
<proteinExistence type="predicted"/>
<dbReference type="GeneID" id="9627181"/>
<sequence length="103" mass="11546">MTEAPPLALARFLSEVWETLHAALRRFVLKRTREDDDGPPRNRTNTNLPSMCPPAFMDILAVVRNLYPVPYRGQLEATWTAAAAASGCSFTVSPVYKARPNYH</sequence>
<name>D8U1P1_VOLCA</name>
<keyword evidence="2" id="KW-1185">Reference proteome</keyword>
<dbReference type="EMBL" id="GL378351">
    <property type="protein sequence ID" value="EFJ46375.1"/>
    <property type="molecule type" value="Genomic_DNA"/>
</dbReference>
<dbReference type="Proteomes" id="UP000001058">
    <property type="component" value="Unassembled WGS sequence"/>
</dbReference>
<protein>
    <submittedName>
        <fullName evidence="1">Uncharacterized protein</fullName>
    </submittedName>
</protein>